<dbReference type="EMBL" id="VKDK01000005">
    <property type="protein sequence ID" value="TRX62922.1"/>
    <property type="molecule type" value="Genomic_DNA"/>
</dbReference>
<name>A0A553G0E6_9CORY</name>
<gene>
    <name evidence="1" type="ORF">FNY97_05065</name>
</gene>
<dbReference type="PIRSF" id="PIRSF035042">
    <property type="entry name" value="UCP035042_thirdx"/>
    <property type="match status" value="1"/>
</dbReference>
<dbReference type="Proteomes" id="UP000320443">
    <property type="component" value="Unassembled WGS sequence"/>
</dbReference>
<reference evidence="1 2" key="1">
    <citation type="submission" date="2019-07" db="EMBL/GenBank/DDBJ databases">
        <title>Draft genome of C. aurimucosum strain 2274.</title>
        <authorList>
            <person name="Pacheco L.G.C."/>
            <person name="Aguiar E.R.G.R."/>
            <person name="Santos C.S."/>
            <person name="Rocha D.J.P.G."/>
            <person name="Sant'Anna L.O."/>
            <person name="Mattos-Guaraldi A.L."/>
            <person name="Santos L.S."/>
        </authorList>
    </citation>
    <scope>NUCLEOTIDE SEQUENCE [LARGE SCALE GENOMIC DNA]</scope>
    <source>
        <strain evidence="1 2">2274</strain>
    </source>
</reference>
<sequence length="298" mass="32393">MTFCSDVQVEPLAGTAKQESVYVLFEWPTAWSRDVLDGRTFGPGLTEKLKAKLKGVAGLQLIRRPGRAGHERGTGHFRCFVVWAREGLVQDYVLNGPEDILDLDLEHPTGTCLPLVLVCTHAKRDACCAIKGRPLAASLACEFEETVWETSHTKGHRFAPSVLLMPWGYSFGRLNVEAGRELVGKALHGEYFYPANRGSGLTTPQGQVAELAVARQLLDASETLHYGDLTVGAAGTAAGDSSTVVVRHRDGRAWDVELEEKEASGVVSSCGDEPKTSRFYAARRVRILRAASQDAARG</sequence>
<dbReference type="RefSeq" id="WP_144013282.1">
    <property type="nucleotide sequence ID" value="NZ_VKDK01000005.1"/>
</dbReference>
<evidence type="ECO:0000313" key="2">
    <source>
        <dbReference type="Proteomes" id="UP000320443"/>
    </source>
</evidence>
<dbReference type="AlphaFoldDB" id="A0A553G0E6"/>
<dbReference type="InterPro" id="IPR010350">
    <property type="entry name" value="Aim32/Apd1-like_bac"/>
</dbReference>
<dbReference type="InterPro" id="IPR036249">
    <property type="entry name" value="Thioredoxin-like_sf"/>
</dbReference>
<dbReference type="CDD" id="cd03062">
    <property type="entry name" value="TRX_Fd_Sucrase"/>
    <property type="match status" value="1"/>
</dbReference>
<dbReference type="InterPro" id="IPR009737">
    <property type="entry name" value="Aim32/Apd1-like"/>
</dbReference>
<proteinExistence type="predicted"/>
<evidence type="ECO:0000313" key="1">
    <source>
        <dbReference type="EMBL" id="TRX62922.1"/>
    </source>
</evidence>
<dbReference type="Pfam" id="PF06999">
    <property type="entry name" value="Suc_Fer-like"/>
    <property type="match status" value="1"/>
</dbReference>
<comment type="caution">
    <text evidence="1">The sequence shown here is derived from an EMBL/GenBank/DDBJ whole genome shotgun (WGS) entry which is preliminary data.</text>
</comment>
<dbReference type="SUPFAM" id="SSF52833">
    <property type="entry name" value="Thioredoxin-like"/>
    <property type="match status" value="1"/>
</dbReference>
<keyword evidence="2" id="KW-1185">Reference proteome</keyword>
<organism evidence="1 2">
    <name type="scientific">Corynebacterium hiratae</name>
    <dbReference type="NCBI Taxonomy" id="3139423"/>
    <lineage>
        <taxon>Bacteria</taxon>
        <taxon>Bacillati</taxon>
        <taxon>Actinomycetota</taxon>
        <taxon>Actinomycetes</taxon>
        <taxon>Mycobacteriales</taxon>
        <taxon>Corynebacteriaceae</taxon>
        <taxon>Corynebacterium</taxon>
    </lineage>
</organism>
<protein>
    <submittedName>
        <fullName evidence="1">Sucrase ferredoxin</fullName>
    </submittedName>
</protein>
<accession>A0A553G0E6</accession>